<name>A0A1H3SFN1_9BACT</name>
<gene>
    <name evidence="2" type="ORF">SAMN05444412_11171</name>
</gene>
<dbReference type="PANTHER" id="PTHR43157:SF31">
    <property type="entry name" value="PHOSPHATIDYLINOSITOL-GLYCAN BIOSYNTHESIS CLASS F PROTEIN"/>
    <property type="match status" value="1"/>
</dbReference>
<comment type="caution">
    <text evidence="2">The sequence shown here is derived from an EMBL/GenBank/DDBJ whole genome shotgun (WGS) entry which is preliminary data.</text>
</comment>
<dbReference type="Pfam" id="PF00106">
    <property type="entry name" value="adh_short"/>
    <property type="match status" value="1"/>
</dbReference>
<dbReference type="SUPFAM" id="SSF51735">
    <property type="entry name" value="NAD(P)-binding Rossmann-fold domains"/>
    <property type="match status" value="1"/>
</dbReference>
<dbReference type="InterPro" id="IPR002347">
    <property type="entry name" value="SDR_fam"/>
</dbReference>
<dbReference type="PANTHER" id="PTHR43157">
    <property type="entry name" value="PHOSPHATIDYLINOSITOL-GLYCAN BIOSYNTHESIS CLASS F PROTEIN-RELATED"/>
    <property type="match status" value="1"/>
</dbReference>
<accession>A0A1H3SFN1</accession>
<proteinExistence type="predicted"/>
<evidence type="ECO:0000313" key="2">
    <source>
        <dbReference type="EMBL" id="SDZ35919.1"/>
    </source>
</evidence>
<keyword evidence="1" id="KW-0560">Oxidoreductase</keyword>
<dbReference type="Proteomes" id="UP000199663">
    <property type="component" value="Unassembled WGS sequence"/>
</dbReference>
<dbReference type="Gene3D" id="3.40.50.720">
    <property type="entry name" value="NAD(P)-binding Rossmann-like Domain"/>
    <property type="match status" value="1"/>
</dbReference>
<reference evidence="2 3" key="1">
    <citation type="submission" date="2016-10" db="EMBL/GenBank/DDBJ databases">
        <authorList>
            <person name="Varghese N."/>
            <person name="Submissions S."/>
        </authorList>
    </citation>
    <scope>NUCLEOTIDE SEQUENCE [LARGE SCALE GENOMIC DNA]</scope>
    <source>
        <strain evidence="2 3">DSM 17997</strain>
    </source>
</reference>
<dbReference type="EMBL" id="FNQC01000011">
    <property type="protein sequence ID" value="SDZ35919.1"/>
    <property type="molecule type" value="Genomic_DNA"/>
</dbReference>
<dbReference type="InterPro" id="IPR036291">
    <property type="entry name" value="NAD(P)-bd_dom_sf"/>
</dbReference>
<evidence type="ECO:0000256" key="1">
    <source>
        <dbReference type="ARBA" id="ARBA00023002"/>
    </source>
</evidence>
<sequence length="175" mass="19796">MANHLGHFLLTELLLPILLKSGHSRIINVSSEAHRTAKVNFEDLQYQQKSYNSFIAYSNAKLFNILFTKSLVEKYEEKGLKSFSLHPGVVKTNFAKENAGIFGFFWILGSPFMITPAQGAQTSIFLAKINSKEIPNGGYFKKSKAVKPSTAGNSKRMRDILWQKSEELLKPWLKI</sequence>
<keyword evidence="3" id="KW-1185">Reference proteome</keyword>
<protein>
    <submittedName>
        <fullName evidence="2">Short chain dehydrogenase</fullName>
    </submittedName>
</protein>
<evidence type="ECO:0000313" key="3">
    <source>
        <dbReference type="Proteomes" id="UP000199663"/>
    </source>
</evidence>
<organism evidence="2 3">
    <name type="scientific">Rhodonellum ikkaensis</name>
    <dbReference type="NCBI Taxonomy" id="336829"/>
    <lineage>
        <taxon>Bacteria</taxon>
        <taxon>Pseudomonadati</taxon>
        <taxon>Bacteroidota</taxon>
        <taxon>Cytophagia</taxon>
        <taxon>Cytophagales</taxon>
        <taxon>Cytophagaceae</taxon>
        <taxon>Rhodonellum</taxon>
    </lineage>
</organism>